<sequence length="76" mass="8391">SMFGIHRGKLINLVVVTDQVSACVSLTGDQEVSIWNMKVGVLLKRIKLQSYLPCLTGLLAATSYKGILLLDTVWRD</sequence>
<dbReference type="AlphaFoldDB" id="A0A0B6XW99"/>
<feature type="non-terminal residue" evidence="1">
    <location>
        <position position="76"/>
    </location>
</feature>
<protein>
    <submittedName>
        <fullName evidence="1">Uncharacterized protein</fullName>
    </submittedName>
</protein>
<accession>A0A0B6XW99</accession>
<feature type="non-terminal residue" evidence="1">
    <location>
        <position position="1"/>
    </location>
</feature>
<dbReference type="Gene3D" id="2.130.10.10">
    <property type="entry name" value="YVTN repeat-like/Quinoprotein amine dehydrogenase"/>
    <property type="match status" value="1"/>
</dbReference>
<evidence type="ECO:0000313" key="1">
    <source>
        <dbReference type="EMBL" id="CEK47801.1"/>
    </source>
</evidence>
<reference evidence="1" key="1">
    <citation type="submission" date="2014-12" db="EMBL/GenBank/DDBJ databases">
        <title>Insight into the proteome of Arion vulgaris.</title>
        <authorList>
            <person name="Aradska J."/>
            <person name="Bulat T."/>
            <person name="Smidak R."/>
            <person name="Sarate P."/>
            <person name="Gangsoo J."/>
            <person name="Sialana F."/>
            <person name="Bilban M."/>
            <person name="Lubec G."/>
        </authorList>
    </citation>
    <scope>NUCLEOTIDE SEQUENCE</scope>
    <source>
        <tissue evidence="1">Skin</tissue>
    </source>
</reference>
<gene>
    <name evidence="1" type="primary">ORF2294</name>
</gene>
<name>A0A0B6XW99_9EUPU</name>
<dbReference type="InterPro" id="IPR015943">
    <property type="entry name" value="WD40/YVTN_repeat-like_dom_sf"/>
</dbReference>
<proteinExistence type="predicted"/>
<dbReference type="EMBL" id="HACG01000936">
    <property type="protein sequence ID" value="CEK47801.1"/>
    <property type="molecule type" value="Transcribed_RNA"/>
</dbReference>
<organism evidence="1">
    <name type="scientific">Arion vulgaris</name>
    <dbReference type="NCBI Taxonomy" id="1028688"/>
    <lineage>
        <taxon>Eukaryota</taxon>
        <taxon>Metazoa</taxon>
        <taxon>Spiralia</taxon>
        <taxon>Lophotrochozoa</taxon>
        <taxon>Mollusca</taxon>
        <taxon>Gastropoda</taxon>
        <taxon>Heterobranchia</taxon>
        <taxon>Euthyneura</taxon>
        <taxon>Panpulmonata</taxon>
        <taxon>Eupulmonata</taxon>
        <taxon>Stylommatophora</taxon>
        <taxon>Helicina</taxon>
        <taxon>Arionoidea</taxon>
        <taxon>Arionidae</taxon>
        <taxon>Arion</taxon>
    </lineage>
</organism>